<feature type="compositionally biased region" description="Acidic residues" evidence="22">
    <location>
        <begin position="840"/>
        <end position="857"/>
    </location>
</feature>
<dbReference type="GO" id="GO:0005794">
    <property type="term" value="C:Golgi apparatus"/>
    <property type="evidence" value="ECO:0007669"/>
    <property type="project" value="UniProtKB-SubCell"/>
</dbReference>
<dbReference type="GO" id="GO:0005085">
    <property type="term" value="F:guanyl-nucleotide exchange factor activity"/>
    <property type="evidence" value="ECO:0007669"/>
    <property type="project" value="UniProtKB-KW"/>
</dbReference>
<evidence type="ECO:0000256" key="16">
    <source>
        <dbReference type="ARBA" id="ARBA00023273"/>
    </source>
</evidence>
<dbReference type="PANTHER" id="PTHR22872:SF9">
    <property type="entry name" value="X-LINKED RETINITIS PIGMENTOSA GTPASE REGULATOR"/>
    <property type="match status" value="1"/>
</dbReference>
<name>A0A315VF97_GAMAF</name>
<dbReference type="PROSITE" id="PS50012">
    <property type="entry name" value="RCC1_3"/>
    <property type="match status" value="6"/>
</dbReference>
<evidence type="ECO:0000256" key="8">
    <source>
        <dbReference type="ARBA" id="ARBA00022606"/>
    </source>
</evidence>
<evidence type="ECO:0000256" key="10">
    <source>
        <dbReference type="ARBA" id="ARBA00022737"/>
    </source>
</evidence>
<keyword evidence="14" id="KW-0969">Cilium</keyword>
<keyword evidence="7" id="KW-0597">Phosphoprotein</keyword>
<feature type="compositionally biased region" description="Basic and acidic residues" evidence="22">
    <location>
        <begin position="650"/>
        <end position="665"/>
    </location>
</feature>
<evidence type="ECO:0000256" key="9">
    <source>
        <dbReference type="ARBA" id="ARBA00022658"/>
    </source>
</evidence>
<evidence type="ECO:0000256" key="6">
    <source>
        <dbReference type="ARBA" id="ARBA00022490"/>
    </source>
</evidence>
<evidence type="ECO:0000313" key="25">
    <source>
        <dbReference type="Proteomes" id="UP000250572"/>
    </source>
</evidence>
<gene>
    <name evidence="24" type="ORF">CCH79_00010338</name>
</gene>
<keyword evidence="8" id="KW-0716">Sensory transduction</keyword>
<feature type="compositionally biased region" description="Low complexity" evidence="22">
    <location>
        <begin position="559"/>
        <end position="575"/>
    </location>
</feature>
<evidence type="ECO:0000256" key="1">
    <source>
        <dbReference type="ARBA" id="ARBA00004120"/>
    </source>
</evidence>
<evidence type="ECO:0000259" key="23">
    <source>
        <dbReference type="Pfam" id="PF25390"/>
    </source>
</evidence>
<dbReference type="STRING" id="33528.ENSGAFP00000020020"/>
<keyword evidence="11" id="KW-0970">Cilium biogenesis/degradation</keyword>
<evidence type="ECO:0000256" key="22">
    <source>
        <dbReference type="SAM" id="MobiDB-lite"/>
    </source>
</evidence>
<dbReference type="Pfam" id="PF25390">
    <property type="entry name" value="WD40_RLD"/>
    <property type="match status" value="1"/>
</dbReference>
<feature type="compositionally biased region" description="Acidic residues" evidence="22">
    <location>
        <begin position="881"/>
        <end position="911"/>
    </location>
</feature>
<proteinExistence type="predicted"/>
<keyword evidence="19" id="KW-0844">Vision</keyword>
<dbReference type="InterPro" id="IPR058923">
    <property type="entry name" value="RCC1-like_dom"/>
</dbReference>
<evidence type="ECO:0000256" key="13">
    <source>
        <dbReference type="ARBA" id="ARBA00023034"/>
    </source>
</evidence>
<sequence length="1037" mass="111141">MAEEAEDEIPESGAVFTFGKSKFADDMPSVFWLKNDVPERIACGDEHSALVTGNGKLFMFGSNNWGQLGLGSKQTVQKPTCVKALKGEKVQLVACGRNHTLISTEQGHVFACGGNGEGQLGLGDCEERTAFQKIGFFQAHGPIKMLAAGSNTSAALTEGGKLFMWGENSEGQIGLGKRSQATRPMEVSVGRPVSWVSCGYYHSALVTADGALFTFGERDSGKLGLRPERLARHRVPQRVQSITESVLQVACGGSHTVALTDSGGVYSFGLGQFGQLGLGTFVFESQLPRPVQRVQAGRPTRVTCGESHTAVLTDTGLLYSFGDGRHGKLGLGDQNFTNRFHPAVVPRFLPLAVQAAACGGCHMVVLARPRGPGCSAITLEDGAFDFLGEPTATLQRSLSARVRRRERVGSGAGAGPNSSRTSEQSPEQFGPAAHSLPARPSGVLQTALPDLGQPDQNQLDKNHGPVLNGTQHYGPDGVHQGTDFRQTGGDVETLTDCDSVRGLGETTDFLNLTHVMKMDPSDKTLSLSPLLKRKGKRAQPIREQRKDRKSLVSQALQDQGNTSQNQQNLLSLDQSRSTHKNKAVRQAGSKTQLTGTKPAADWDKHPEPRRNGSKSGSARTRSKAGWLTIESCQPISDERNVSRSKQNPDSSKRSKNERNRKEATVQRKRSGGGALAGAATLAAGGAVLVQQLASRRRGSAPKPGSDLEEPESRSAGVSRKSAVSINVIPASESPQQEEDEAKEKQEEERWRTSSEEEEETGSAATGQEEEDTDSETPQPGDQTEEDESAAEEEEGEEEEETSGATESENETEEKGSKGGDMEEEEEDGSSQETQDKGAVTDEEEQSSLKSEEEEDDSDTLKSSQETEGSEEEGDTRNKRDDEDEETEEETETEENHEEEKEEDDRTGDEEQTGTSSSAESPKLNAEPASYPISSEPGGATPPECPLPGGAEIRGHSPAAEQSGSEVKAANGEAELLSDSRSGSSRKTAVLVQVQAGGHDAFWSLQPAVGNHQTSGPGQRRHLLDRSRTAAQLGLSQF</sequence>
<evidence type="ECO:0000256" key="18">
    <source>
        <dbReference type="ARBA" id="ARBA00023289"/>
    </source>
</evidence>
<comment type="subcellular location">
    <subcellularLocation>
        <location evidence="1">Cytoplasm</location>
        <location evidence="1">Cytoskeleton</location>
        <location evidence="1">Cilium basal body</location>
    </subcellularLocation>
    <subcellularLocation>
        <location evidence="4">Cytoplasm</location>
        <location evidence="4">Cytoskeleton</location>
        <location evidence="4">Flagellum axoneme</location>
    </subcellularLocation>
    <subcellularLocation>
        <location evidence="2">Cytoplasm</location>
        <location evidence="2">Cytoskeleton</location>
        <location evidence="2">Microtubule organizing center</location>
        <location evidence="2">Centrosome</location>
    </subcellularLocation>
    <subcellularLocation>
        <location evidence="3">Golgi apparatus</location>
    </subcellularLocation>
</comment>
<dbReference type="SUPFAM" id="SSF50985">
    <property type="entry name" value="RCC1/BLIP-II"/>
    <property type="match status" value="1"/>
</dbReference>
<feature type="repeat" description="RCC1" evidence="21">
    <location>
        <begin position="160"/>
        <end position="209"/>
    </location>
</feature>
<dbReference type="AlphaFoldDB" id="A0A315VF97"/>
<feature type="repeat" description="RCC1" evidence="21">
    <location>
        <begin position="55"/>
        <end position="106"/>
    </location>
</feature>
<feature type="region of interest" description="Disordered" evidence="22">
    <location>
        <begin position="520"/>
        <end position="676"/>
    </location>
</feature>
<keyword evidence="12" id="KW-0282">Flagellum</keyword>
<evidence type="ECO:0000256" key="7">
    <source>
        <dbReference type="ARBA" id="ARBA00022553"/>
    </source>
</evidence>
<evidence type="ECO:0000313" key="24">
    <source>
        <dbReference type="EMBL" id="PWA22073.1"/>
    </source>
</evidence>
<dbReference type="Proteomes" id="UP000250572">
    <property type="component" value="Unassembled WGS sequence"/>
</dbReference>
<dbReference type="GO" id="GO:0007601">
    <property type="term" value="P:visual perception"/>
    <property type="evidence" value="ECO:0007669"/>
    <property type="project" value="UniProtKB-KW"/>
</dbReference>
<accession>A0A315VF97</accession>
<dbReference type="PROSITE" id="PS00626">
    <property type="entry name" value="RCC1_2"/>
    <property type="match status" value="4"/>
</dbReference>
<evidence type="ECO:0000256" key="11">
    <source>
        <dbReference type="ARBA" id="ARBA00022794"/>
    </source>
</evidence>
<feature type="compositionally biased region" description="Basic and acidic residues" evidence="22">
    <location>
        <begin position="741"/>
        <end position="754"/>
    </location>
</feature>
<keyword evidence="15" id="KW-0206">Cytoskeleton</keyword>
<feature type="compositionally biased region" description="Polar residues" evidence="22">
    <location>
        <begin position="416"/>
        <end position="427"/>
    </location>
</feature>
<evidence type="ECO:0000256" key="21">
    <source>
        <dbReference type="PROSITE-ProRule" id="PRU00235"/>
    </source>
</evidence>
<dbReference type="GO" id="GO:0030030">
    <property type="term" value="P:cell projection organization"/>
    <property type="evidence" value="ECO:0007669"/>
    <property type="project" value="UniProtKB-KW"/>
</dbReference>
<feature type="region of interest" description="Disordered" evidence="22">
    <location>
        <begin position="397"/>
        <end position="490"/>
    </location>
</feature>
<evidence type="ECO:0000256" key="19">
    <source>
        <dbReference type="ARBA" id="ARBA00023305"/>
    </source>
</evidence>
<feature type="repeat" description="RCC1" evidence="21">
    <location>
        <begin position="210"/>
        <end position="262"/>
    </location>
</feature>
<dbReference type="GO" id="GO:0005813">
    <property type="term" value="C:centrosome"/>
    <property type="evidence" value="ECO:0007669"/>
    <property type="project" value="UniProtKB-SubCell"/>
</dbReference>
<keyword evidence="5" id="KW-0488">Methylation</keyword>
<evidence type="ECO:0000256" key="15">
    <source>
        <dbReference type="ARBA" id="ARBA00023212"/>
    </source>
</evidence>
<dbReference type="Gene3D" id="2.130.10.30">
    <property type="entry name" value="Regulator of chromosome condensation 1/beta-lactamase-inhibitor protein II"/>
    <property type="match status" value="1"/>
</dbReference>
<keyword evidence="25" id="KW-1185">Reference proteome</keyword>
<feature type="compositionally biased region" description="Basic and acidic residues" evidence="22">
    <location>
        <begin position="540"/>
        <end position="550"/>
    </location>
</feature>
<evidence type="ECO:0000256" key="20">
    <source>
        <dbReference type="ARBA" id="ARBA00073293"/>
    </source>
</evidence>
<dbReference type="InterPro" id="IPR051625">
    <property type="entry name" value="Signaling_Regulatory_Domain"/>
</dbReference>
<keyword evidence="10" id="KW-0677">Repeat</keyword>
<evidence type="ECO:0000256" key="17">
    <source>
        <dbReference type="ARBA" id="ARBA00023288"/>
    </source>
</evidence>
<evidence type="ECO:0000256" key="2">
    <source>
        <dbReference type="ARBA" id="ARBA00004300"/>
    </source>
</evidence>
<evidence type="ECO:0000256" key="3">
    <source>
        <dbReference type="ARBA" id="ARBA00004555"/>
    </source>
</evidence>
<feature type="region of interest" description="Disordered" evidence="22">
    <location>
        <begin position="693"/>
        <end position="987"/>
    </location>
</feature>
<dbReference type="PRINTS" id="PR00633">
    <property type="entry name" value="RCCNDNSATION"/>
</dbReference>
<protein>
    <recommendedName>
        <fullName evidence="20">X-linked retinitis pigmentosa GTPase regulator</fullName>
    </recommendedName>
</protein>
<feature type="repeat" description="RCC1" evidence="21">
    <location>
        <begin position="316"/>
        <end position="369"/>
    </location>
</feature>
<feature type="compositionally biased region" description="Basic and acidic residues" evidence="22">
    <location>
        <begin position="600"/>
        <end position="610"/>
    </location>
</feature>
<evidence type="ECO:0000256" key="14">
    <source>
        <dbReference type="ARBA" id="ARBA00023069"/>
    </source>
</evidence>
<feature type="compositionally biased region" description="Acidic residues" evidence="22">
    <location>
        <begin position="782"/>
        <end position="811"/>
    </location>
</feature>
<evidence type="ECO:0000256" key="4">
    <source>
        <dbReference type="ARBA" id="ARBA00004611"/>
    </source>
</evidence>
<dbReference type="FunFam" id="2.130.10.30:FF:000013">
    <property type="entry name" value="Retinitis pigmentosa GTPase regulator isoform 1"/>
    <property type="match status" value="1"/>
</dbReference>
<reference evidence="24 25" key="1">
    <citation type="journal article" date="2018" name="G3 (Bethesda)">
        <title>A High-Quality Reference Genome for the Invasive Mosquitofish Gambusia affinis Using a Chicago Library.</title>
        <authorList>
            <person name="Hoffberg S.L."/>
            <person name="Troendle N.J."/>
            <person name="Glenn T.C."/>
            <person name="Mahmud O."/>
            <person name="Louha S."/>
            <person name="Chalopin D."/>
            <person name="Bennetzen J.L."/>
            <person name="Mauricio R."/>
        </authorList>
    </citation>
    <scope>NUCLEOTIDE SEQUENCE [LARGE SCALE GENOMIC DNA]</scope>
    <source>
        <strain evidence="24">NE01/NJP1002.9</strain>
        <tissue evidence="24">Muscle</tissue>
    </source>
</reference>
<dbReference type="InterPro" id="IPR000408">
    <property type="entry name" value="Reg_chr_condens"/>
</dbReference>
<keyword evidence="9" id="KW-0344">Guanine-nucleotide releasing factor</keyword>
<dbReference type="GO" id="GO:0005929">
    <property type="term" value="C:cilium"/>
    <property type="evidence" value="ECO:0007669"/>
    <property type="project" value="UniProtKB-ARBA"/>
</dbReference>
<organism evidence="24 25">
    <name type="scientific">Gambusia affinis</name>
    <name type="common">Western mosquitofish</name>
    <name type="synonym">Heterandria affinis</name>
    <dbReference type="NCBI Taxonomy" id="33528"/>
    <lineage>
        <taxon>Eukaryota</taxon>
        <taxon>Metazoa</taxon>
        <taxon>Chordata</taxon>
        <taxon>Craniata</taxon>
        <taxon>Vertebrata</taxon>
        <taxon>Euteleostomi</taxon>
        <taxon>Actinopterygii</taxon>
        <taxon>Neopterygii</taxon>
        <taxon>Teleostei</taxon>
        <taxon>Neoteleostei</taxon>
        <taxon>Acanthomorphata</taxon>
        <taxon>Ovalentaria</taxon>
        <taxon>Atherinomorphae</taxon>
        <taxon>Cyprinodontiformes</taxon>
        <taxon>Poeciliidae</taxon>
        <taxon>Poeciliinae</taxon>
        <taxon>Gambusia</taxon>
    </lineage>
</organism>
<dbReference type="Pfam" id="PF00415">
    <property type="entry name" value="RCC1"/>
    <property type="match status" value="1"/>
</dbReference>
<comment type="caution">
    <text evidence="24">The sequence shown here is derived from an EMBL/GenBank/DDBJ whole genome shotgun (WGS) entry which is preliminary data.</text>
</comment>
<evidence type="ECO:0000256" key="5">
    <source>
        <dbReference type="ARBA" id="ARBA00022481"/>
    </source>
</evidence>
<keyword evidence="6" id="KW-0963">Cytoplasm</keyword>
<feature type="repeat" description="RCC1" evidence="21">
    <location>
        <begin position="263"/>
        <end position="315"/>
    </location>
</feature>
<keyword evidence="17" id="KW-0449">Lipoprotein</keyword>
<dbReference type="EMBL" id="NHOQ01001816">
    <property type="protein sequence ID" value="PWA22073.1"/>
    <property type="molecule type" value="Genomic_DNA"/>
</dbReference>
<evidence type="ECO:0000256" key="12">
    <source>
        <dbReference type="ARBA" id="ARBA00022846"/>
    </source>
</evidence>
<feature type="domain" description="RCC1-like" evidence="23">
    <location>
        <begin position="139"/>
        <end position="367"/>
    </location>
</feature>
<dbReference type="PANTHER" id="PTHR22872">
    <property type="entry name" value="BTK-BINDING PROTEIN-RELATED"/>
    <property type="match status" value="1"/>
</dbReference>
<keyword evidence="16" id="KW-0966">Cell projection</keyword>
<keyword evidence="13" id="KW-0333">Golgi apparatus</keyword>
<feature type="repeat" description="RCC1" evidence="21">
    <location>
        <begin position="107"/>
        <end position="159"/>
    </location>
</feature>
<dbReference type="InterPro" id="IPR009091">
    <property type="entry name" value="RCC1/BLIP-II"/>
</dbReference>
<keyword evidence="18" id="KW-0636">Prenylation</keyword>